<feature type="domain" description="Nudix hydrolase" evidence="1">
    <location>
        <begin position="24"/>
        <end position="165"/>
    </location>
</feature>
<evidence type="ECO:0000259" key="1">
    <source>
        <dbReference type="PROSITE" id="PS51462"/>
    </source>
</evidence>
<dbReference type="PANTHER" id="PTHR43736">
    <property type="entry name" value="ADP-RIBOSE PYROPHOSPHATASE"/>
    <property type="match status" value="1"/>
</dbReference>
<accession>A0ABR3VC25</accession>
<evidence type="ECO:0000313" key="2">
    <source>
        <dbReference type="EMBL" id="KAL1839360.1"/>
    </source>
</evidence>
<dbReference type="EMBL" id="JAZGSY010000161">
    <property type="protein sequence ID" value="KAL1839360.1"/>
    <property type="molecule type" value="Genomic_DNA"/>
</dbReference>
<dbReference type="Proteomes" id="UP001583172">
    <property type="component" value="Unassembled WGS sequence"/>
</dbReference>
<dbReference type="Gene3D" id="3.90.79.10">
    <property type="entry name" value="Nucleoside Triphosphate Pyrophosphohydrolase"/>
    <property type="match status" value="1"/>
</dbReference>
<dbReference type="SUPFAM" id="SSF55811">
    <property type="entry name" value="Nudix"/>
    <property type="match status" value="1"/>
</dbReference>
<protein>
    <recommendedName>
        <fullName evidence="1">Nudix hydrolase domain-containing protein</fullName>
    </recommendedName>
</protein>
<sequence length="179" mass="19766">MANTTVACHLSITPYTASLEEYLTAHPHLAGLIVSAVIPHADRILIIQRAAHDGFPLKWEIPGGGVDSTDANILQAVHREVFEETGLMVSEVLGVAETLEFDGSNARRWRKITFLVSVGSHGSGEVIPRVNLDAEEHVDWAWVTEREVLAGRAEGKQIDFAYDTQRQLLLDAFSKLRAR</sequence>
<dbReference type="InterPro" id="IPR015797">
    <property type="entry name" value="NUDIX_hydrolase-like_dom_sf"/>
</dbReference>
<evidence type="ECO:0000313" key="3">
    <source>
        <dbReference type="Proteomes" id="UP001583172"/>
    </source>
</evidence>
<dbReference type="CDD" id="cd02883">
    <property type="entry name" value="NUDIX_Hydrolase"/>
    <property type="match status" value="1"/>
</dbReference>
<proteinExistence type="predicted"/>
<comment type="caution">
    <text evidence="2">The sequence shown here is derived from an EMBL/GenBank/DDBJ whole genome shotgun (WGS) entry which is preliminary data.</text>
</comment>
<keyword evidence="3" id="KW-1185">Reference proteome</keyword>
<name>A0ABR3VC25_HUMIN</name>
<dbReference type="Pfam" id="PF00293">
    <property type="entry name" value="NUDIX"/>
    <property type="match status" value="1"/>
</dbReference>
<reference evidence="2 3" key="1">
    <citation type="journal article" date="2024" name="Commun. Biol.">
        <title>Comparative genomic analysis of thermophilic fungi reveals convergent evolutionary adaptations and gene losses.</title>
        <authorList>
            <person name="Steindorff A.S."/>
            <person name="Aguilar-Pontes M.V."/>
            <person name="Robinson A.J."/>
            <person name="Andreopoulos B."/>
            <person name="LaButti K."/>
            <person name="Kuo A."/>
            <person name="Mondo S."/>
            <person name="Riley R."/>
            <person name="Otillar R."/>
            <person name="Haridas S."/>
            <person name="Lipzen A."/>
            <person name="Grimwood J."/>
            <person name="Schmutz J."/>
            <person name="Clum A."/>
            <person name="Reid I.D."/>
            <person name="Moisan M.C."/>
            <person name="Butler G."/>
            <person name="Nguyen T.T.M."/>
            <person name="Dewar K."/>
            <person name="Conant G."/>
            <person name="Drula E."/>
            <person name="Henrissat B."/>
            <person name="Hansel C."/>
            <person name="Singer S."/>
            <person name="Hutchinson M.I."/>
            <person name="de Vries R.P."/>
            <person name="Natvig D.O."/>
            <person name="Powell A.J."/>
            <person name="Tsang A."/>
            <person name="Grigoriev I.V."/>
        </authorList>
    </citation>
    <scope>NUCLEOTIDE SEQUENCE [LARGE SCALE GENOMIC DNA]</scope>
    <source>
        <strain evidence="2 3">CBS 620.91</strain>
    </source>
</reference>
<dbReference type="PROSITE" id="PS51462">
    <property type="entry name" value="NUDIX"/>
    <property type="match status" value="1"/>
</dbReference>
<organism evidence="2 3">
    <name type="scientific">Humicola insolens</name>
    <name type="common">Soft-rot fungus</name>
    <dbReference type="NCBI Taxonomy" id="85995"/>
    <lineage>
        <taxon>Eukaryota</taxon>
        <taxon>Fungi</taxon>
        <taxon>Dikarya</taxon>
        <taxon>Ascomycota</taxon>
        <taxon>Pezizomycotina</taxon>
        <taxon>Sordariomycetes</taxon>
        <taxon>Sordariomycetidae</taxon>
        <taxon>Sordariales</taxon>
        <taxon>Chaetomiaceae</taxon>
        <taxon>Mycothermus</taxon>
    </lineage>
</organism>
<dbReference type="InterPro" id="IPR000086">
    <property type="entry name" value="NUDIX_hydrolase_dom"/>
</dbReference>
<dbReference type="PANTHER" id="PTHR43736:SF1">
    <property type="entry name" value="DIHYDRONEOPTERIN TRIPHOSPHATE DIPHOSPHATASE"/>
    <property type="match status" value="1"/>
</dbReference>
<gene>
    <name evidence="2" type="ORF">VTJ49DRAFT_1595</name>
</gene>